<organism evidence="2 3">
    <name type="scientific">Planotetraspora silvatica</name>
    <dbReference type="NCBI Taxonomy" id="234614"/>
    <lineage>
        <taxon>Bacteria</taxon>
        <taxon>Bacillati</taxon>
        <taxon>Actinomycetota</taxon>
        <taxon>Actinomycetes</taxon>
        <taxon>Streptosporangiales</taxon>
        <taxon>Streptosporangiaceae</taxon>
        <taxon>Planotetraspora</taxon>
    </lineage>
</organism>
<name>A0A8J3UUR9_9ACTN</name>
<dbReference type="Pfam" id="PF13196">
    <property type="entry name" value="DUF4012"/>
    <property type="match status" value="1"/>
</dbReference>
<comment type="caution">
    <text evidence="2">The sequence shown here is derived from an EMBL/GenBank/DDBJ whole genome shotgun (WGS) entry which is preliminary data.</text>
</comment>
<gene>
    <name evidence="2" type="ORF">Psi02_75090</name>
</gene>
<evidence type="ECO:0000313" key="3">
    <source>
        <dbReference type="Proteomes" id="UP000644610"/>
    </source>
</evidence>
<accession>A0A8J3UUR9</accession>
<keyword evidence="3" id="KW-1185">Reference proteome</keyword>
<evidence type="ECO:0008006" key="4">
    <source>
        <dbReference type="Google" id="ProtNLM"/>
    </source>
</evidence>
<evidence type="ECO:0000256" key="1">
    <source>
        <dbReference type="SAM" id="MobiDB-lite"/>
    </source>
</evidence>
<dbReference type="AlphaFoldDB" id="A0A8J3UUR9"/>
<feature type="compositionally biased region" description="Polar residues" evidence="1">
    <location>
        <begin position="581"/>
        <end position="597"/>
    </location>
</feature>
<dbReference type="EMBL" id="BOOQ01000060">
    <property type="protein sequence ID" value="GII51085.1"/>
    <property type="molecule type" value="Genomic_DNA"/>
</dbReference>
<feature type="region of interest" description="Disordered" evidence="1">
    <location>
        <begin position="566"/>
        <end position="597"/>
    </location>
</feature>
<protein>
    <recommendedName>
        <fullName evidence="4">DUF4012 domain-containing protein</fullName>
    </recommendedName>
</protein>
<dbReference type="Proteomes" id="UP000644610">
    <property type="component" value="Unassembled WGS sequence"/>
</dbReference>
<sequence length="597" mass="63010">MGNSRRRRALAFVSGHRRVVAVASIGLLVTSLPVAGWSVHLGLSVRDHLEAARAALATVRSAAGARDMGRMTAALSVARREAAEARRLAGGVGWSLMTHVPLVADAATTVRVLAESVGEVADVLAGVGQAGRPFLTAEPRSLGDMGVLLADLRTAAPSLDDAVSRLTRARARLAAAPSRTGLDALDQARGTALREIDDLHGWVGGAATAAELLPAMLGKDGPRRYFLAFQTNAEARGTGGLVGAFGILQADRGRITVDRLSADTGLQSTLSPVADHGRAFLARYGPAAAKLLSVSNLSPHFPFAAATWTGLWERQTGRRLDGSIAIDPVGLSHLLALSGPVTIDGGEQVTAANVVDLTERTAYARYPDPEARKRFLITIARTAAEALSTSFADPIRLLPVLRTMAQEHRLQIWSRHEPEERLLSDTPLGGVLPEVPGPYAGLVVNNSAGGKLDYYLDRSLDYRLGPCVNGRRSSTVRVRLTNDVPSGGLPAYVTGRLDDQGHPHPVGSNLLWVSVYAGVGAELGRARIDGAPARVITEAERSHPVFSTLLELGPGQSRTLRLDLTEPASARPPTAPVQPLARSQRTTVSQDSAGCTP</sequence>
<reference evidence="2" key="1">
    <citation type="submission" date="2021-01" db="EMBL/GenBank/DDBJ databases">
        <title>Whole genome shotgun sequence of Planotetraspora silvatica NBRC 100141.</title>
        <authorList>
            <person name="Komaki H."/>
            <person name="Tamura T."/>
        </authorList>
    </citation>
    <scope>NUCLEOTIDE SEQUENCE</scope>
    <source>
        <strain evidence="2">NBRC 100141</strain>
    </source>
</reference>
<proteinExistence type="predicted"/>
<dbReference type="InterPro" id="IPR025101">
    <property type="entry name" value="DUF4012"/>
</dbReference>
<evidence type="ECO:0000313" key="2">
    <source>
        <dbReference type="EMBL" id="GII51085.1"/>
    </source>
</evidence>